<evidence type="ECO:0000313" key="2">
    <source>
        <dbReference type="Proteomes" id="UP001469553"/>
    </source>
</evidence>
<dbReference type="Proteomes" id="UP001469553">
    <property type="component" value="Unassembled WGS sequence"/>
</dbReference>
<keyword evidence="2" id="KW-1185">Reference proteome</keyword>
<sequence>MLNFNVQLLRLVDQPQYRTDVPLHINTLQLIMDDLWFQSLQQVLDLPQGPLPENVPGKPSKGGILIRCSSASILSPYLQVQLKGGNWRKIQDLVPSVMSHDHQLELKLLHFLHHDDMKKHPQYCK</sequence>
<accession>A0ABV0YTV8</accession>
<comment type="caution">
    <text evidence="1">The sequence shown here is derived from an EMBL/GenBank/DDBJ whole genome shotgun (WGS) entry which is preliminary data.</text>
</comment>
<dbReference type="EMBL" id="JAHRIP010041252">
    <property type="protein sequence ID" value="MEQ2297017.1"/>
    <property type="molecule type" value="Genomic_DNA"/>
</dbReference>
<proteinExistence type="predicted"/>
<protein>
    <submittedName>
        <fullName evidence="1">Uncharacterized protein</fullName>
    </submittedName>
</protein>
<organism evidence="1 2">
    <name type="scientific">Ameca splendens</name>
    <dbReference type="NCBI Taxonomy" id="208324"/>
    <lineage>
        <taxon>Eukaryota</taxon>
        <taxon>Metazoa</taxon>
        <taxon>Chordata</taxon>
        <taxon>Craniata</taxon>
        <taxon>Vertebrata</taxon>
        <taxon>Euteleostomi</taxon>
        <taxon>Actinopterygii</taxon>
        <taxon>Neopterygii</taxon>
        <taxon>Teleostei</taxon>
        <taxon>Neoteleostei</taxon>
        <taxon>Acanthomorphata</taxon>
        <taxon>Ovalentaria</taxon>
        <taxon>Atherinomorphae</taxon>
        <taxon>Cyprinodontiformes</taxon>
        <taxon>Goodeidae</taxon>
        <taxon>Ameca</taxon>
    </lineage>
</organism>
<evidence type="ECO:0000313" key="1">
    <source>
        <dbReference type="EMBL" id="MEQ2297017.1"/>
    </source>
</evidence>
<gene>
    <name evidence="1" type="ORF">AMECASPLE_030449</name>
</gene>
<reference evidence="1 2" key="1">
    <citation type="submission" date="2021-06" db="EMBL/GenBank/DDBJ databases">
        <authorList>
            <person name="Palmer J.M."/>
        </authorList>
    </citation>
    <scope>NUCLEOTIDE SEQUENCE [LARGE SCALE GENOMIC DNA]</scope>
    <source>
        <strain evidence="1 2">AS_MEX2019</strain>
        <tissue evidence="1">Muscle</tissue>
    </source>
</reference>
<name>A0ABV0YTV8_9TELE</name>